<gene>
    <name evidence="3" type="ORF">BSTOLATCC_MIC37912</name>
</gene>
<protein>
    <submittedName>
        <fullName evidence="3">Uncharacterized protein</fullName>
    </submittedName>
</protein>
<dbReference type="EMBL" id="CAJZBQ010000037">
    <property type="protein sequence ID" value="CAG9325166.1"/>
    <property type="molecule type" value="Genomic_DNA"/>
</dbReference>
<feature type="region of interest" description="Disordered" evidence="2">
    <location>
        <begin position="58"/>
        <end position="77"/>
    </location>
</feature>
<keyword evidence="4" id="KW-1185">Reference proteome</keyword>
<comment type="similarity">
    <text evidence="1">Belongs to the CFAP298 family.</text>
</comment>
<sequence>MDFYHGSLQCWYSKVLILKNLHKVKIFLKQKLITLVCWKRNDERKRFTHPAPWTNQWKYKNHRENTKARAGSAREPVVGAETQKNMIAFYHKKQEEAKKLMSVDEDEYLNSAWADPKNLKRQLNGTGDVRWRI</sequence>
<name>A0AAU9JGS2_9CILI</name>
<dbReference type="Pfam" id="PF11069">
    <property type="entry name" value="CFAP298"/>
    <property type="match status" value="1"/>
</dbReference>
<dbReference type="PANTHER" id="PTHR13238">
    <property type="entry name" value="PROTEIN C21ORF59"/>
    <property type="match status" value="1"/>
</dbReference>
<dbReference type="AlphaFoldDB" id="A0AAU9JGS2"/>
<evidence type="ECO:0000256" key="2">
    <source>
        <dbReference type="SAM" id="MobiDB-lite"/>
    </source>
</evidence>
<organism evidence="3 4">
    <name type="scientific">Blepharisma stoltei</name>
    <dbReference type="NCBI Taxonomy" id="1481888"/>
    <lineage>
        <taxon>Eukaryota</taxon>
        <taxon>Sar</taxon>
        <taxon>Alveolata</taxon>
        <taxon>Ciliophora</taxon>
        <taxon>Postciliodesmatophora</taxon>
        <taxon>Heterotrichea</taxon>
        <taxon>Heterotrichida</taxon>
        <taxon>Blepharismidae</taxon>
        <taxon>Blepharisma</taxon>
    </lineage>
</organism>
<accession>A0AAU9JGS2</accession>
<reference evidence="3" key="1">
    <citation type="submission" date="2021-09" db="EMBL/GenBank/DDBJ databases">
        <authorList>
            <consortium name="AG Swart"/>
            <person name="Singh M."/>
            <person name="Singh A."/>
            <person name="Seah K."/>
            <person name="Emmerich C."/>
        </authorList>
    </citation>
    <scope>NUCLEOTIDE SEQUENCE</scope>
    <source>
        <strain evidence="3">ATCC30299</strain>
    </source>
</reference>
<evidence type="ECO:0000256" key="1">
    <source>
        <dbReference type="ARBA" id="ARBA00009619"/>
    </source>
</evidence>
<proteinExistence type="inferred from homology"/>
<comment type="caution">
    <text evidence="3">The sequence shown here is derived from an EMBL/GenBank/DDBJ whole genome shotgun (WGS) entry which is preliminary data.</text>
</comment>
<dbReference type="InterPro" id="IPR021298">
    <property type="entry name" value="CFAP298"/>
</dbReference>
<dbReference type="Proteomes" id="UP001162131">
    <property type="component" value="Unassembled WGS sequence"/>
</dbReference>
<dbReference type="GO" id="GO:0003352">
    <property type="term" value="P:regulation of cilium movement"/>
    <property type="evidence" value="ECO:0007669"/>
    <property type="project" value="InterPro"/>
</dbReference>
<dbReference type="PANTHER" id="PTHR13238:SF0">
    <property type="entry name" value="CILIA- AND FLAGELLA-ASSOCIATED PROTEIN 298"/>
    <property type="match status" value="1"/>
</dbReference>
<evidence type="ECO:0000313" key="3">
    <source>
        <dbReference type="EMBL" id="CAG9325166.1"/>
    </source>
</evidence>
<evidence type="ECO:0000313" key="4">
    <source>
        <dbReference type="Proteomes" id="UP001162131"/>
    </source>
</evidence>